<dbReference type="Proteomes" id="UP000449547">
    <property type="component" value="Unassembled WGS sequence"/>
</dbReference>
<feature type="region of interest" description="Disordered" evidence="5">
    <location>
        <begin position="1"/>
        <end position="55"/>
    </location>
</feature>
<dbReference type="GO" id="GO:0016020">
    <property type="term" value="C:membrane"/>
    <property type="evidence" value="ECO:0007669"/>
    <property type="project" value="UniProtKB-SubCell"/>
</dbReference>
<protein>
    <recommendedName>
        <fullName evidence="7">Major facilitator superfamily (MFS) profile domain-containing protein</fullName>
    </recommendedName>
</protein>
<keyword evidence="4 6" id="KW-0472">Membrane</keyword>
<dbReference type="EMBL" id="SWFT01000149">
    <property type="protein sequence ID" value="KAA8897888.1"/>
    <property type="molecule type" value="Genomic_DNA"/>
</dbReference>
<dbReference type="PANTHER" id="PTHR23502">
    <property type="entry name" value="MAJOR FACILITATOR SUPERFAMILY"/>
    <property type="match status" value="1"/>
</dbReference>
<comment type="caution">
    <text evidence="8">The sequence shown here is derived from an EMBL/GenBank/DDBJ whole genome shotgun (WGS) entry which is preliminary data.</text>
</comment>
<evidence type="ECO:0000259" key="7">
    <source>
        <dbReference type="PROSITE" id="PS50850"/>
    </source>
</evidence>
<dbReference type="OMA" id="QNTAQMM"/>
<reference evidence="8 9" key="1">
    <citation type="submission" date="2019-07" db="EMBL/GenBank/DDBJ databases">
        <title>Genome assembly of two rare yeast pathogens: Diutina rugosa and Trichomonascus ciferrii.</title>
        <authorList>
            <person name="Mixao V."/>
            <person name="Saus E."/>
            <person name="Hansen A."/>
            <person name="Lass-Flor C."/>
            <person name="Gabaldon T."/>
        </authorList>
    </citation>
    <scope>NUCLEOTIDE SEQUENCE [LARGE SCALE GENOMIC DNA]</scope>
    <source>
        <strain evidence="8 9">CBS 613</strain>
    </source>
</reference>
<feature type="transmembrane region" description="Helical" evidence="6">
    <location>
        <begin position="568"/>
        <end position="594"/>
    </location>
</feature>
<evidence type="ECO:0000256" key="5">
    <source>
        <dbReference type="SAM" id="MobiDB-lite"/>
    </source>
</evidence>
<evidence type="ECO:0000256" key="3">
    <source>
        <dbReference type="ARBA" id="ARBA00022989"/>
    </source>
</evidence>
<dbReference type="VEuPathDB" id="FungiDB:DIURU_004741"/>
<dbReference type="CDD" id="cd17323">
    <property type="entry name" value="MFS_Tpo1_MDR_like"/>
    <property type="match status" value="1"/>
</dbReference>
<evidence type="ECO:0000256" key="6">
    <source>
        <dbReference type="SAM" id="Phobius"/>
    </source>
</evidence>
<feature type="compositionally biased region" description="Basic and acidic residues" evidence="5">
    <location>
        <begin position="1"/>
        <end position="15"/>
    </location>
</feature>
<dbReference type="InterPro" id="IPR011701">
    <property type="entry name" value="MFS"/>
</dbReference>
<organism evidence="8 9">
    <name type="scientific">Diutina rugosa</name>
    <name type="common">Yeast</name>
    <name type="synonym">Candida rugosa</name>
    <dbReference type="NCBI Taxonomy" id="5481"/>
    <lineage>
        <taxon>Eukaryota</taxon>
        <taxon>Fungi</taxon>
        <taxon>Dikarya</taxon>
        <taxon>Ascomycota</taxon>
        <taxon>Saccharomycotina</taxon>
        <taxon>Pichiomycetes</taxon>
        <taxon>Debaryomycetaceae</taxon>
        <taxon>Diutina</taxon>
    </lineage>
</organism>
<dbReference type="Pfam" id="PF07690">
    <property type="entry name" value="MFS_1"/>
    <property type="match status" value="1"/>
</dbReference>
<comment type="subcellular location">
    <subcellularLocation>
        <location evidence="1">Membrane</location>
        <topology evidence="1">Multi-pass membrane protein</topology>
    </subcellularLocation>
</comment>
<accession>A0A642UF27</accession>
<dbReference type="GeneID" id="54783392"/>
<feature type="transmembrane region" description="Helical" evidence="6">
    <location>
        <begin position="525"/>
        <end position="547"/>
    </location>
</feature>
<feature type="transmembrane region" description="Helical" evidence="6">
    <location>
        <begin position="271"/>
        <end position="292"/>
    </location>
</feature>
<dbReference type="SUPFAM" id="SSF103473">
    <property type="entry name" value="MFS general substrate transporter"/>
    <property type="match status" value="1"/>
</dbReference>
<proteinExistence type="predicted"/>
<keyword evidence="3 6" id="KW-1133">Transmembrane helix</keyword>
<feature type="transmembrane region" description="Helical" evidence="6">
    <location>
        <begin position="459"/>
        <end position="479"/>
    </location>
</feature>
<feature type="domain" description="Major facilitator superfamily (MFS) profile" evidence="7">
    <location>
        <begin position="177"/>
        <end position="632"/>
    </location>
</feature>
<keyword evidence="9" id="KW-1185">Reference proteome</keyword>
<dbReference type="GO" id="GO:0022857">
    <property type="term" value="F:transmembrane transporter activity"/>
    <property type="evidence" value="ECO:0007669"/>
    <property type="project" value="InterPro"/>
</dbReference>
<feature type="transmembrane region" description="Helical" evidence="6">
    <location>
        <begin position="215"/>
        <end position="233"/>
    </location>
</feature>
<feature type="transmembrane region" description="Helical" evidence="6">
    <location>
        <begin position="500"/>
        <end position="519"/>
    </location>
</feature>
<feature type="transmembrane region" description="Helical" evidence="6">
    <location>
        <begin position="175"/>
        <end position="195"/>
    </location>
</feature>
<dbReference type="InterPro" id="IPR020846">
    <property type="entry name" value="MFS_dom"/>
</dbReference>
<dbReference type="Gene3D" id="1.20.1250.20">
    <property type="entry name" value="MFS general substrate transporter like domains"/>
    <property type="match status" value="1"/>
</dbReference>
<feature type="transmembrane region" description="Helical" evidence="6">
    <location>
        <begin position="245"/>
        <end position="265"/>
    </location>
</feature>
<name>A0A642UF27_DIURU</name>
<dbReference type="FunFam" id="1.20.1250.20:FF:000011">
    <property type="entry name" value="MFS multidrug transporter, putative"/>
    <property type="match status" value="1"/>
</dbReference>
<gene>
    <name evidence="8" type="ORF">DIURU_004741</name>
</gene>
<dbReference type="OrthoDB" id="3936150at2759"/>
<dbReference type="PROSITE" id="PS50850">
    <property type="entry name" value="MFS"/>
    <property type="match status" value="1"/>
</dbReference>
<evidence type="ECO:0000313" key="8">
    <source>
        <dbReference type="EMBL" id="KAA8897888.1"/>
    </source>
</evidence>
<feature type="transmembrane region" description="Helical" evidence="6">
    <location>
        <begin position="412"/>
        <end position="439"/>
    </location>
</feature>
<evidence type="ECO:0000313" key="9">
    <source>
        <dbReference type="Proteomes" id="UP000449547"/>
    </source>
</evidence>
<feature type="transmembrane region" description="Helical" evidence="6">
    <location>
        <begin position="606"/>
        <end position="629"/>
    </location>
</feature>
<feature type="transmembrane region" description="Helical" evidence="6">
    <location>
        <begin position="341"/>
        <end position="363"/>
    </location>
</feature>
<feature type="transmembrane region" description="Helical" evidence="6">
    <location>
        <begin position="313"/>
        <end position="335"/>
    </location>
</feature>
<dbReference type="PANTHER" id="PTHR23502:SF60">
    <property type="entry name" value="MAJOR FACILITATOR SUPERFAMILY (MFS) PROFILE DOMAIN-CONTAINING PROTEIN-RELATED"/>
    <property type="match status" value="1"/>
</dbReference>
<dbReference type="AlphaFoldDB" id="A0A642UF27"/>
<evidence type="ECO:0000256" key="1">
    <source>
        <dbReference type="ARBA" id="ARBA00004141"/>
    </source>
</evidence>
<dbReference type="InterPro" id="IPR036259">
    <property type="entry name" value="MFS_trans_sf"/>
</dbReference>
<evidence type="ECO:0000256" key="2">
    <source>
        <dbReference type="ARBA" id="ARBA00022692"/>
    </source>
</evidence>
<dbReference type="RefSeq" id="XP_034010145.1">
    <property type="nucleotide sequence ID" value="XM_034157648.1"/>
</dbReference>
<sequence>MSDKDEKASVCDKELSVSSSNDSSGLEPVPLTSANYERSDQPERSRRRSSLRSSFDSIRGRRESLGAYSVKDIYGDLDDAAIAVRRAASRNTILSELIQRNQELEDDEAVSDGDYESIKEDAADLEKIPTGPVQETTINIKQQGGEFVDVDPELITWDSVDDPRNPANWSLTKKWIMILFVSLYALVAPMTSSMLSPAMDDIANEFHITNPVVKSMVVSIQILAWAIGPLIIAPLSEHDSIGRKIVLDVSVWMNFFFNLGCAFSHTTAQMMVFRFIGGLFGCVPMNVCAGVIADMCMKSDSPKARPLNVNIALAGYSLAPLLGPVIAPLISGFIVNSGLSWRWTFYVLCMFNGFVGVVATIFFRETYAPTLLKRKAQRLRKSTGNQNLHTIYELTDGETFWGKMWMTMTRPLMLLFTHPMIVSLGSLMAFTYGFMYLLITAFPSIFHKTYGYNAAITGLMYLPMGVGFLLAVFVWTYLIGRTYNHLVAKNNGVAKPEFRLPMLIVSSFFIPVGLIWFGWSAQKKLHWIMPGIGSGLFAFGLVCVFQSSQSYFIDMSIHKTTNEQGTEVIINFSASSVAAAAMFRSIFGFTFPLFAPKMYQAMGYGWANTMSGFIALLLIGWPVMCYKYGERIRVSAMKRIERKQLERDRKNLEKLKQDLV</sequence>
<evidence type="ECO:0000256" key="4">
    <source>
        <dbReference type="ARBA" id="ARBA00023136"/>
    </source>
</evidence>
<keyword evidence="2 6" id="KW-0812">Transmembrane</keyword>